<proteinExistence type="predicted"/>
<accession>A0ABQ3HUQ6</accession>
<organism evidence="2 3">
    <name type="scientific">Sphingobacterium griseoflavum</name>
    <dbReference type="NCBI Taxonomy" id="1474952"/>
    <lineage>
        <taxon>Bacteria</taxon>
        <taxon>Pseudomonadati</taxon>
        <taxon>Bacteroidota</taxon>
        <taxon>Sphingobacteriia</taxon>
        <taxon>Sphingobacteriales</taxon>
        <taxon>Sphingobacteriaceae</taxon>
        <taxon>Sphingobacterium</taxon>
    </lineage>
</organism>
<dbReference type="SUPFAM" id="SSF55961">
    <property type="entry name" value="Bet v1-like"/>
    <property type="match status" value="1"/>
</dbReference>
<keyword evidence="3" id="KW-1185">Reference proteome</keyword>
<dbReference type="Gene3D" id="3.30.530.20">
    <property type="match status" value="1"/>
</dbReference>
<evidence type="ECO:0000313" key="2">
    <source>
        <dbReference type="EMBL" id="GHE23552.1"/>
    </source>
</evidence>
<dbReference type="InterPro" id="IPR045736">
    <property type="entry name" value="START_2"/>
</dbReference>
<dbReference type="Pfam" id="PF19569">
    <property type="entry name" value="START_2"/>
    <property type="match status" value="1"/>
</dbReference>
<comment type="caution">
    <text evidence="2">The sequence shown here is derived from an EMBL/GenBank/DDBJ whole genome shotgun (WGS) entry which is preliminary data.</text>
</comment>
<gene>
    <name evidence="2" type="ORF">GCM10017764_05200</name>
</gene>
<evidence type="ECO:0000313" key="3">
    <source>
        <dbReference type="Proteomes" id="UP000620550"/>
    </source>
</evidence>
<reference evidence="3" key="1">
    <citation type="journal article" date="2019" name="Int. J. Syst. Evol. Microbiol.">
        <title>The Global Catalogue of Microorganisms (GCM) 10K type strain sequencing project: providing services to taxonomists for standard genome sequencing and annotation.</title>
        <authorList>
            <consortium name="The Broad Institute Genomics Platform"/>
            <consortium name="The Broad Institute Genome Sequencing Center for Infectious Disease"/>
            <person name="Wu L."/>
            <person name="Ma J."/>
        </authorList>
    </citation>
    <scope>NUCLEOTIDE SEQUENCE [LARGE SCALE GENOMIC DNA]</scope>
    <source>
        <strain evidence="3">CGMCC 1.12966</strain>
    </source>
</reference>
<protein>
    <recommendedName>
        <fullName evidence="1">START-like domain-containing protein</fullName>
    </recommendedName>
</protein>
<dbReference type="InterPro" id="IPR023393">
    <property type="entry name" value="START-like_dom_sf"/>
</dbReference>
<name>A0ABQ3HUQ6_9SPHI</name>
<evidence type="ECO:0000259" key="1">
    <source>
        <dbReference type="Pfam" id="PF19569"/>
    </source>
</evidence>
<dbReference type="EMBL" id="BNAF01000002">
    <property type="protein sequence ID" value="GHE23552.1"/>
    <property type="molecule type" value="Genomic_DNA"/>
</dbReference>
<feature type="domain" description="START-like" evidence="1">
    <location>
        <begin position="42"/>
        <end position="166"/>
    </location>
</feature>
<sequence length="166" mass="19602">MDNLSVFVAIKLIGHSILITKIKLYNYNHQQWFLLLTKTNCMEQKVEIHLEYIINSSPRILFPYIQEPNALSQWFADDVNYKDGIYEFIWDDEVNKARLVASKENKSVRFKWIDDEPYYFEIEIIQDELTNDVALAITDYVKQDNLEDRKKIWANSVGYLQSVIGA</sequence>
<dbReference type="Proteomes" id="UP000620550">
    <property type="component" value="Unassembled WGS sequence"/>
</dbReference>